<evidence type="ECO:0000313" key="2">
    <source>
        <dbReference type="Proteomes" id="UP001152523"/>
    </source>
</evidence>
<reference evidence="1" key="1">
    <citation type="submission" date="2022-07" db="EMBL/GenBank/DDBJ databases">
        <authorList>
            <person name="Macas J."/>
            <person name="Novak P."/>
            <person name="Neumann P."/>
        </authorList>
    </citation>
    <scope>NUCLEOTIDE SEQUENCE</scope>
</reference>
<dbReference type="Proteomes" id="UP001152523">
    <property type="component" value="Unassembled WGS sequence"/>
</dbReference>
<protein>
    <submittedName>
        <fullName evidence="1">Uncharacterized protein</fullName>
    </submittedName>
</protein>
<accession>A0AAV0ETM7</accession>
<name>A0AAV0ETM7_9ASTE</name>
<keyword evidence="2" id="KW-1185">Reference proteome</keyword>
<proteinExistence type="predicted"/>
<feature type="non-terminal residue" evidence="1">
    <location>
        <position position="159"/>
    </location>
</feature>
<gene>
    <name evidence="1" type="ORF">CEPIT_LOCUS27617</name>
</gene>
<organism evidence="1 2">
    <name type="scientific">Cuscuta epithymum</name>
    <dbReference type="NCBI Taxonomy" id="186058"/>
    <lineage>
        <taxon>Eukaryota</taxon>
        <taxon>Viridiplantae</taxon>
        <taxon>Streptophyta</taxon>
        <taxon>Embryophyta</taxon>
        <taxon>Tracheophyta</taxon>
        <taxon>Spermatophyta</taxon>
        <taxon>Magnoliopsida</taxon>
        <taxon>eudicotyledons</taxon>
        <taxon>Gunneridae</taxon>
        <taxon>Pentapetalae</taxon>
        <taxon>asterids</taxon>
        <taxon>lamiids</taxon>
        <taxon>Solanales</taxon>
        <taxon>Convolvulaceae</taxon>
        <taxon>Cuscuteae</taxon>
        <taxon>Cuscuta</taxon>
        <taxon>Cuscuta subgen. Cuscuta</taxon>
    </lineage>
</organism>
<evidence type="ECO:0000313" key="1">
    <source>
        <dbReference type="EMBL" id="CAH9126544.1"/>
    </source>
</evidence>
<sequence>MFSFRYNPKCTKHYNDFLKFQINTEELTKQIRISLAAKTVQSPSLPLQGVDHIHGSNRLPPSMLRVGNCITNDIFKEDLQHASGLFIDQAADSLHASSSGQPPDRRLGDALDVVPENLTVALCSAFPQPLSSLSAAGHFSPCDGCYLTLIQRCENWKAR</sequence>
<comment type="caution">
    <text evidence="1">The sequence shown here is derived from an EMBL/GenBank/DDBJ whole genome shotgun (WGS) entry which is preliminary data.</text>
</comment>
<dbReference type="EMBL" id="CAMAPF010000942">
    <property type="protein sequence ID" value="CAH9126544.1"/>
    <property type="molecule type" value="Genomic_DNA"/>
</dbReference>
<dbReference type="AlphaFoldDB" id="A0AAV0ETM7"/>